<keyword evidence="3" id="KW-0175">Coiled coil</keyword>
<dbReference type="InterPro" id="IPR052016">
    <property type="entry name" value="Bact_Sigma-Reg"/>
</dbReference>
<evidence type="ECO:0000256" key="1">
    <source>
        <dbReference type="ARBA" id="ARBA00022801"/>
    </source>
</evidence>
<dbReference type="Pfam" id="PF00072">
    <property type="entry name" value="Response_reg"/>
    <property type="match status" value="1"/>
</dbReference>
<dbReference type="PANTHER" id="PTHR43156:SF2">
    <property type="entry name" value="STAGE II SPORULATION PROTEIN E"/>
    <property type="match status" value="1"/>
</dbReference>
<keyword evidence="2" id="KW-0597">Phosphoprotein</keyword>
<dbReference type="SUPFAM" id="SSF52172">
    <property type="entry name" value="CheY-like"/>
    <property type="match status" value="1"/>
</dbReference>
<dbReference type="InterPro" id="IPR001789">
    <property type="entry name" value="Sig_transdc_resp-reg_receiver"/>
</dbReference>
<evidence type="ECO:0000313" key="5">
    <source>
        <dbReference type="EMBL" id="GAA0359209.1"/>
    </source>
</evidence>
<evidence type="ECO:0000256" key="3">
    <source>
        <dbReference type="SAM" id="Coils"/>
    </source>
</evidence>
<reference evidence="6" key="1">
    <citation type="journal article" date="2019" name="Int. J. Syst. Evol. Microbiol.">
        <title>The Global Catalogue of Microorganisms (GCM) 10K type strain sequencing project: providing services to taxonomists for standard genome sequencing and annotation.</title>
        <authorList>
            <consortium name="The Broad Institute Genomics Platform"/>
            <consortium name="The Broad Institute Genome Sequencing Center for Infectious Disease"/>
            <person name="Wu L."/>
            <person name="Ma J."/>
        </authorList>
    </citation>
    <scope>NUCLEOTIDE SEQUENCE [LARGE SCALE GENOMIC DNA]</scope>
    <source>
        <strain evidence="6">JCM 13378</strain>
    </source>
</reference>
<keyword evidence="6" id="KW-1185">Reference proteome</keyword>
<dbReference type="PANTHER" id="PTHR43156">
    <property type="entry name" value="STAGE II SPORULATION PROTEIN E-RELATED"/>
    <property type="match status" value="1"/>
</dbReference>
<feature type="modified residue" description="4-aspartylphosphate" evidence="2">
    <location>
        <position position="109"/>
    </location>
</feature>
<evidence type="ECO:0000256" key="2">
    <source>
        <dbReference type="PROSITE-ProRule" id="PRU00169"/>
    </source>
</evidence>
<dbReference type="Proteomes" id="UP001501757">
    <property type="component" value="Unassembled WGS sequence"/>
</dbReference>
<dbReference type="InterPro" id="IPR001932">
    <property type="entry name" value="PPM-type_phosphatase-like_dom"/>
</dbReference>
<proteinExistence type="predicted"/>
<gene>
    <name evidence="5" type="ORF">GCM10009092_24290</name>
</gene>
<comment type="caution">
    <text evidence="5">The sequence shown here is derived from an EMBL/GenBank/DDBJ whole genome shotgun (WGS) entry which is preliminary data.</text>
</comment>
<evidence type="ECO:0000259" key="4">
    <source>
        <dbReference type="PROSITE" id="PS50110"/>
    </source>
</evidence>
<sequence length="460" mass="52050">MCNIGRYSEGYGDYPKNFTLLRLQMNQTSEQDELLFCSEEDESADSPAGGSPWKVLVVDDDEEVHVLTRLVLRDLVFEGRPLQLLSARSGIQAREVLTSESNIALVLLDVVMESDDAGLQLVKYIRRELHNDAVRIILRTGQPGHAPEQEVILKYDINDYKEKTELTLQKLLTAVVSSLRSYKYIEQVVQLNQELEIKVRQRTKELQKANAKLQRTVQALQEGEEAGKRIQFKLLPPSDTHINGIDFAHILWPSEFMSGDFVDYFPIDDRYVGFYLADVSGHGVSSAFVTVYLKRFISNMLEQYRHGEEQSVLDPAAVLTALNSALLAENLGKHIAIFYAVIDRLHNKCRYINGGIFPWPLLIQHERAEFVESRGTPVGLFDFSQYQSAECHLAEAFQLYLFSDGVLEIMTDKTLESKMATLHACVKMPVKSLQDLAGRLGISESMSLPDDLAMLSVTRR</sequence>
<dbReference type="SMART" id="SM00331">
    <property type="entry name" value="PP2C_SIG"/>
    <property type="match status" value="1"/>
</dbReference>
<keyword evidence="1" id="KW-0378">Hydrolase</keyword>
<dbReference type="Pfam" id="PF07228">
    <property type="entry name" value="SpoIIE"/>
    <property type="match status" value="1"/>
</dbReference>
<feature type="domain" description="Response regulatory" evidence="4">
    <location>
        <begin position="54"/>
        <end position="178"/>
    </location>
</feature>
<name>A0ABP3H4W3_9ALTE</name>
<dbReference type="Gene3D" id="3.40.50.2300">
    <property type="match status" value="1"/>
</dbReference>
<dbReference type="EMBL" id="BAAAEI010000012">
    <property type="protein sequence ID" value="GAA0359209.1"/>
    <property type="molecule type" value="Genomic_DNA"/>
</dbReference>
<evidence type="ECO:0000313" key="6">
    <source>
        <dbReference type="Proteomes" id="UP001501757"/>
    </source>
</evidence>
<dbReference type="SMART" id="SM00448">
    <property type="entry name" value="REC"/>
    <property type="match status" value="1"/>
</dbReference>
<dbReference type="PROSITE" id="PS50110">
    <property type="entry name" value="RESPONSE_REGULATORY"/>
    <property type="match status" value="1"/>
</dbReference>
<feature type="coiled-coil region" evidence="3">
    <location>
        <begin position="185"/>
        <end position="226"/>
    </location>
</feature>
<organism evidence="5 6">
    <name type="scientific">Bowmanella denitrificans</name>
    <dbReference type="NCBI Taxonomy" id="366582"/>
    <lineage>
        <taxon>Bacteria</taxon>
        <taxon>Pseudomonadati</taxon>
        <taxon>Pseudomonadota</taxon>
        <taxon>Gammaproteobacteria</taxon>
        <taxon>Alteromonadales</taxon>
        <taxon>Alteromonadaceae</taxon>
        <taxon>Bowmanella</taxon>
    </lineage>
</organism>
<protein>
    <submittedName>
        <fullName evidence="5">SpoIIE family protein phosphatase</fullName>
    </submittedName>
</protein>
<accession>A0ABP3H4W3</accession>
<dbReference type="Gene3D" id="3.60.40.10">
    <property type="entry name" value="PPM-type phosphatase domain"/>
    <property type="match status" value="1"/>
</dbReference>
<dbReference type="InterPro" id="IPR036457">
    <property type="entry name" value="PPM-type-like_dom_sf"/>
</dbReference>
<dbReference type="InterPro" id="IPR011006">
    <property type="entry name" value="CheY-like_superfamily"/>
</dbReference>